<gene>
    <name evidence="2" type="ORF">O3P16_13670</name>
</gene>
<evidence type="ECO:0000259" key="1">
    <source>
        <dbReference type="Pfam" id="PF12969"/>
    </source>
</evidence>
<dbReference type="Pfam" id="PF12969">
    <property type="entry name" value="DUF3857"/>
    <property type="match status" value="1"/>
</dbReference>
<dbReference type="RefSeq" id="WP_407032191.1">
    <property type="nucleotide sequence ID" value="NZ_JAQGEF010000018.1"/>
</dbReference>
<dbReference type="Gene3D" id="3.10.620.30">
    <property type="match status" value="1"/>
</dbReference>
<dbReference type="Gene3D" id="2.60.40.3140">
    <property type="match status" value="1"/>
</dbReference>
<name>A0ABT4UM54_9BACT</name>
<keyword evidence="3" id="KW-1185">Reference proteome</keyword>
<evidence type="ECO:0000313" key="3">
    <source>
        <dbReference type="Proteomes" id="UP001210231"/>
    </source>
</evidence>
<accession>A0ABT4UM54</accession>
<sequence length="636" mass="72551">MKKAILFTLTILYNILLSAQGDYNILKINPDLLKNANVVKRVEQTEIDLTKLDKVVTKTKVAYTILNKNADKYAYLSLPYNKLSSINSMNANLYDAFGIKIKSSKKSDINDESNSSNSNLADDDRLKWINFFHKTYPYTVEFEYEMTAKYSMFIPGAYPVYGANMSAEKTSYQVITNPGYQLRHRERNLSIKPTITDHKNTTTYSWELPAVNAFLSEEFMTPWKSILPSISVAPSTFYLEGFQGNMSSWKDFGLFQQQLLTGKDILPDHLKQYVSSVVASSKSQKETINTLFRYLQNNTRYISIQLGVGGWQPHDAKFVADKKFGDCKALTNFMGALLKEAKIPSHYALIKAGRNLSDREFEEDFVSSQFNHVILCVPNNKDTVWLECTSNIIEPGFLGSFTQNRPALLITENGGILVRTPVYNYNKNLKTRTVKATVLPQGGLDINITTRYKNMQQEPKLSLYKNFSENDLKDELTNTFQLASYSINSHNYSIPDSTIPEIIETLNISTEKYCQVSGKRIFIVSNIITKNNISPKTDSTKKYDFFFGSGFVETDTINIQLPGGYKPESKLIDVAYKTVFGNYRYSQSFVNNTLTTIRTFEKFDNVYKVGLYNEAAEFYTKVYKTDRAKSVFVKEE</sequence>
<dbReference type="Gene3D" id="2.60.120.1130">
    <property type="match status" value="1"/>
</dbReference>
<reference evidence="2 3" key="1">
    <citation type="submission" date="2022-12" db="EMBL/GenBank/DDBJ databases">
        <title>Chitinophagaceae gen. sp. nov., a new member of the family Chitinophagaceae, isolated from soil in a chemical factory.</title>
        <authorList>
            <person name="Ke Z."/>
        </authorList>
    </citation>
    <scope>NUCLEOTIDE SEQUENCE [LARGE SCALE GENOMIC DNA]</scope>
    <source>
        <strain evidence="2 3">LY-5</strain>
    </source>
</reference>
<dbReference type="InterPro" id="IPR024618">
    <property type="entry name" value="DUF3857"/>
</dbReference>
<proteinExistence type="predicted"/>
<organism evidence="2 3">
    <name type="scientific">Polluticaenibacter yanchengensis</name>
    <dbReference type="NCBI Taxonomy" id="3014562"/>
    <lineage>
        <taxon>Bacteria</taxon>
        <taxon>Pseudomonadati</taxon>
        <taxon>Bacteroidota</taxon>
        <taxon>Chitinophagia</taxon>
        <taxon>Chitinophagales</taxon>
        <taxon>Chitinophagaceae</taxon>
        <taxon>Polluticaenibacter</taxon>
    </lineage>
</organism>
<dbReference type="InterPro" id="IPR038765">
    <property type="entry name" value="Papain-like_cys_pep_sf"/>
</dbReference>
<feature type="domain" description="DUF3857" evidence="1">
    <location>
        <begin position="55"/>
        <end position="210"/>
    </location>
</feature>
<comment type="caution">
    <text evidence="2">The sequence shown here is derived from an EMBL/GenBank/DDBJ whole genome shotgun (WGS) entry which is preliminary data.</text>
</comment>
<protein>
    <submittedName>
        <fullName evidence="2">DUF3857 domain-containing protein</fullName>
    </submittedName>
</protein>
<dbReference type="SUPFAM" id="SSF54001">
    <property type="entry name" value="Cysteine proteinases"/>
    <property type="match status" value="1"/>
</dbReference>
<evidence type="ECO:0000313" key="2">
    <source>
        <dbReference type="EMBL" id="MDA3615863.1"/>
    </source>
</evidence>
<dbReference type="Proteomes" id="UP001210231">
    <property type="component" value="Unassembled WGS sequence"/>
</dbReference>
<dbReference type="EMBL" id="JAQGEF010000018">
    <property type="protein sequence ID" value="MDA3615863.1"/>
    <property type="molecule type" value="Genomic_DNA"/>
</dbReference>